<dbReference type="Pfam" id="PF01609">
    <property type="entry name" value="DDE_Tnp_1"/>
    <property type="match status" value="1"/>
</dbReference>
<protein>
    <recommendedName>
        <fullName evidence="1">Transposase IS4-like domain-containing protein</fullName>
    </recommendedName>
</protein>
<feature type="non-terminal residue" evidence="2">
    <location>
        <position position="268"/>
    </location>
</feature>
<accession>X1NHD7</accession>
<dbReference type="GO" id="GO:0006313">
    <property type="term" value="P:DNA transposition"/>
    <property type="evidence" value="ECO:0007669"/>
    <property type="project" value="InterPro"/>
</dbReference>
<evidence type="ECO:0000259" key="1">
    <source>
        <dbReference type="Pfam" id="PF01609"/>
    </source>
</evidence>
<feature type="domain" description="Transposase IS4-like" evidence="1">
    <location>
        <begin position="180"/>
        <end position="233"/>
    </location>
</feature>
<name>X1NHD7_9ZZZZ</name>
<reference evidence="2" key="1">
    <citation type="journal article" date="2014" name="Front. Microbiol.">
        <title>High frequency of phylogenetically diverse reductive dehalogenase-homologous genes in deep subseafloor sedimentary metagenomes.</title>
        <authorList>
            <person name="Kawai M."/>
            <person name="Futagami T."/>
            <person name="Toyoda A."/>
            <person name="Takaki Y."/>
            <person name="Nishi S."/>
            <person name="Hori S."/>
            <person name="Arai W."/>
            <person name="Tsubouchi T."/>
            <person name="Morono Y."/>
            <person name="Uchiyama I."/>
            <person name="Ito T."/>
            <person name="Fujiyama A."/>
            <person name="Inagaki F."/>
            <person name="Takami H."/>
        </authorList>
    </citation>
    <scope>NUCLEOTIDE SEQUENCE</scope>
    <source>
        <strain evidence="2">Expedition CK06-06</strain>
    </source>
</reference>
<dbReference type="EMBL" id="BARV01023984">
    <property type="protein sequence ID" value="GAI43003.1"/>
    <property type="molecule type" value="Genomic_DNA"/>
</dbReference>
<dbReference type="PANTHER" id="PTHR33252">
    <property type="entry name" value="THIRD ORF IN TRANSPOSON ISC1160"/>
    <property type="match status" value="1"/>
</dbReference>
<gene>
    <name evidence="2" type="ORF">S06H3_39240</name>
</gene>
<feature type="non-terminal residue" evidence="2">
    <location>
        <position position="1"/>
    </location>
</feature>
<comment type="caution">
    <text evidence="2">The sequence shown here is derived from an EMBL/GenBank/DDBJ whole genome shotgun (WGS) entry which is preliminary data.</text>
</comment>
<organism evidence="2">
    <name type="scientific">marine sediment metagenome</name>
    <dbReference type="NCBI Taxonomy" id="412755"/>
    <lineage>
        <taxon>unclassified sequences</taxon>
        <taxon>metagenomes</taxon>
        <taxon>ecological metagenomes</taxon>
    </lineage>
</organism>
<sequence length="268" mass="31497">YKPIQNQNTAHLYQEYSITTFINALLGYSQNTGTQILERKLNSILKGDTKKFIKRTRILPHPSQMNSYTREFSMEDADNILIDINRDVLIHLLEHGVIKKKIKIAFDFKKLPYYGKKNNPYAIGIKSERGTNKALKWHTCAIVLKGFELQIGCTMVKKGDKKELFIQRMVEYFESLGFIVELVVMDREYYNKSIFKYLESKGIKYITPVKDSKKLKALKEKALKNPKKRVQNYNMRDGYVKGKGYKHIKFKIAFFGKKKVRFDRLRTK</sequence>
<dbReference type="AlphaFoldDB" id="X1NHD7"/>
<dbReference type="PANTHER" id="PTHR33252:SF2">
    <property type="entry name" value="TRANSPOSASE IS4-LIKE DOMAIN-CONTAINING PROTEIN"/>
    <property type="match status" value="1"/>
</dbReference>
<dbReference type="GO" id="GO:0004803">
    <property type="term" value="F:transposase activity"/>
    <property type="evidence" value="ECO:0007669"/>
    <property type="project" value="InterPro"/>
</dbReference>
<dbReference type="GO" id="GO:0003677">
    <property type="term" value="F:DNA binding"/>
    <property type="evidence" value="ECO:0007669"/>
    <property type="project" value="InterPro"/>
</dbReference>
<evidence type="ECO:0000313" key="2">
    <source>
        <dbReference type="EMBL" id="GAI43003.1"/>
    </source>
</evidence>
<dbReference type="InterPro" id="IPR002559">
    <property type="entry name" value="Transposase_11"/>
</dbReference>
<proteinExistence type="predicted"/>